<comment type="caution">
    <text evidence="1">The sequence shown here is derived from an EMBL/GenBank/DDBJ whole genome shotgun (WGS) entry which is preliminary data.</text>
</comment>
<dbReference type="AlphaFoldDB" id="A0AA47MC69"/>
<reference evidence="1" key="1">
    <citation type="journal article" date="2023" name="Front. Mar. Sci.">
        <title>A new Merluccius polli reference genome to investigate the effects of global change in West African waters.</title>
        <authorList>
            <person name="Mateo J.L."/>
            <person name="Blanco-Fernandez C."/>
            <person name="Garcia-Vazquez E."/>
            <person name="Machado-Schiaffino G."/>
        </authorList>
    </citation>
    <scope>NUCLEOTIDE SEQUENCE</scope>
    <source>
        <strain evidence="1">C29</strain>
        <tissue evidence="1">Fin</tissue>
    </source>
</reference>
<evidence type="ECO:0000313" key="2">
    <source>
        <dbReference type="Proteomes" id="UP001174136"/>
    </source>
</evidence>
<organism evidence="1 2">
    <name type="scientific">Merluccius polli</name>
    <name type="common">Benguela hake</name>
    <name type="synonym">Merluccius cadenati</name>
    <dbReference type="NCBI Taxonomy" id="89951"/>
    <lineage>
        <taxon>Eukaryota</taxon>
        <taxon>Metazoa</taxon>
        <taxon>Chordata</taxon>
        <taxon>Craniata</taxon>
        <taxon>Vertebrata</taxon>
        <taxon>Euteleostomi</taxon>
        <taxon>Actinopterygii</taxon>
        <taxon>Neopterygii</taxon>
        <taxon>Teleostei</taxon>
        <taxon>Neoteleostei</taxon>
        <taxon>Acanthomorphata</taxon>
        <taxon>Zeiogadaria</taxon>
        <taxon>Gadariae</taxon>
        <taxon>Gadiformes</taxon>
        <taxon>Gadoidei</taxon>
        <taxon>Merlucciidae</taxon>
        <taxon>Merluccius</taxon>
    </lineage>
</organism>
<dbReference type="Proteomes" id="UP001174136">
    <property type="component" value="Unassembled WGS sequence"/>
</dbReference>
<protein>
    <submittedName>
        <fullName evidence="1">Kynurenine 3-monooxygenase</fullName>
    </submittedName>
</protein>
<proteinExistence type="predicted"/>
<name>A0AA47MC69_MERPO</name>
<accession>A0AA47MC69</accession>
<dbReference type="InterPro" id="IPR036188">
    <property type="entry name" value="FAD/NAD-bd_sf"/>
</dbReference>
<keyword evidence="2" id="KW-1185">Reference proteome</keyword>
<gene>
    <name evidence="1" type="primary">kmo_1</name>
    <name evidence="1" type="ORF">N1851_026240</name>
</gene>
<dbReference type="EMBL" id="JAOPHQ010004867">
    <property type="protein sequence ID" value="KAK0137558.1"/>
    <property type="molecule type" value="Genomic_DNA"/>
</dbReference>
<dbReference type="Gene3D" id="3.50.50.60">
    <property type="entry name" value="FAD/NAD(P)-binding domain"/>
    <property type="match status" value="1"/>
</dbReference>
<evidence type="ECO:0000313" key="1">
    <source>
        <dbReference type="EMBL" id="KAK0137558.1"/>
    </source>
</evidence>
<sequence>MPYTVFLRAVSSQGDTPGDLIVDCDGAFSTLRRSRFNYSQTYIPHGYLELTRTPTAGKGKSSPSVTRQILVEYIHLLETERWYNQSRW</sequence>